<keyword evidence="5" id="KW-1185">Reference proteome</keyword>
<dbReference type="PANTHER" id="PTHR42949:SF3">
    <property type="entry name" value="ANAEROBIC GLYCEROL-3-PHOSPHATE DEHYDROGENASE SUBUNIT B"/>
    <property type="match status" value="1"/>
</dbReference>
<dbReference type="InterPro" id="IPR023753">
    <property type="entry name" value="FAD/NAD-binding_dom"/>
</dbReference>
<dbReference type="InterPro" id="IPR017224">
    <property type="entry name" value="Opine_Oxase_asu/HCN_bsu"/>
</dbReference>
<dbReference type="PRINTS" id="PR00368">
    <property type="entry name" value="FADPNR"/>
</dbReference>
<evidence type="ECO:0000259" key="2">
    <source>
        <dbReference type="Pfam" id="PF04324"/>
    </source>
</evidence>
<reference evidence="5" key="1">
    <citation type="journal article" date="2019" name="Int. J. Syst. Evol. Microbiol.">
        <title>The Global Catalogue of Microorganisms (GCM) 10K type strain sequencing project: providing services to taxonomists for standard genome sequencing and annotation.</title>
        <authorList>
            <consortium name="The Broad Institute Genomics Platform"/>
            <consortium name="The Broad Institute Genome Sequencing Center for Infectious Disease"/>
            <person name="Wu L."/>
            <person name="Ma J."/>
        </authorList>
    </citation>
    <scope>NUCLEOTIDE SEQUENCE [LARGE SCALE GENOMIC DNA]</scope>
    <source>
        <strain evidence="5">JCM 13250</strain>
    </source>
</reference>
<dbReference type="InterPro" id="IPR042204">
    <property type="entry name" value="2Fe-2S-bd_N"/>
</dbReference>
<dbReference type="Gene3D" id="1.10.10.1100">
    <property type="entry name" value="BFD-like [2Fe-2S]-binding domain"/>
    <property type="match status" value="1"/>
</dbReference>
<sequence length="526" mass="53182">MPVRGGQSVAAALIAAGVGAWRATRGGGRPRGVFCGIGACFDCLITVDGVPHQRACLVPSRPGMVLAPDAAGGAMGAPSRGGVDVRVDVAVVGAGPAGLAAAGAALAAGRTVALVDAGSRPGGQFWRHPEGRPPADRAYQELVGAIDDGRLTRLVDAAVWFAEAGDDGFRLHTAKGVVTAARVVIATGAYDRVVPFPGWDLPGVVTAGGAQALIKGSGVAVGRRVVVAGAGPFLLSVAAGLVKAGADVPVVVEAGDPRRYAARPGALLAAPGKLIEAARYAATFAARRVRYRTRHAVTAAHGTDAVEAVTISALDRDGNPVAGGERRVACDAVAVSYGFVPQLELALALGCGTRVDVDGNLVLAVDDRQRTTVDGVYAAGEVTGVGGWALAVAEGRLAGASAAGAPAPARTPVARLRRFAAAMHRAHRVPGGWPRWVSDATLVCRCEEVTAGAVRAAVTELGATDARAVKLFARPGMGWCQGRMCGYATACLTAVACERPTTMADLAAFAHRPVAQPVTLGELAGD</sequence>
<dbReference type="Pfam" id="PF07992">
    <property type="entry name" value="Pyr_redox_2"/>
    <property type="match status" value="1"/>
</dbReference>
<evidence type="ECO:0000256" key="1">
    <source>
        <dbReference type="ARBA" id="ARBA00023002"/>
    </source>
</evidence>
<dbReference type="InterPro" id="IPR041854">
    <property type="entry name" value="BFD-like_2Fe2S-bd_dom_sf"/>
</dbReference>
<proteinExistence type="predicted"/>
<evidence type="ECO:0000259" key="3">
    <source>
        <dbReference type="Pfam" id="PF07992"/>
    </source>
</evidence>
<feature type="domain" description="BFD-like [2Fe-2S]-binding" evidence="2">
    <location>
        <begin position="442"/>
        <end position="488"/>
    </location>
</feature>
<gene>
    <name evidence="4" type="ORF">GCM10009682_09030</name>
</gene>
<dbReference type="CDD" id="cd19946">
    <property type="entry name" value="GlpA-like_Fer2_BFD-like"/>
    <property type="match status" value="1"/>
</dbReference>
<dbReference type="SUPFAM" id="SSF54292">
    <property type="entry name" value="2Fe-2S ferredoxin-like"/>
    <property type="match status" value="1"/>
</dbReference>
<dbReference type="InterPro" id="IPR007419">
    <property type="entry name" value="BFD-like_2Fe2S-bd_dom"/>
</dbReference>
<accession>A0ABP4XQ25</accession>
<dbReference type="Proteomes" id="UP001500218">
    <property type="component" value="Unassembled WGS sequence"/>
</dbReference>
<keyword evidence="1" id="KW-0560">Oxidoreductase</keyword>
<dbReference type="SUPFAM" id="SSF51905">
    <property type="entry name" value="FAD/NAD(P)-binding domain"/>
    <property type="match status" value="1"/>
</dbReference>
<dbReference type="Gene3D" id="3.10.20.440">
    <property type="entry name" value="2Fe-2S iron-sulphur cluster binding domain, sarcosine oxidase, alpha subunit, N-terminal domain"/>
    <property type="match status" value="1"/>
</dbReference>
<dbReference type="Pfam" id="PF04324">
    <property type="entry name" value="Fer2_BFD"/>
    <property type="match status" value="1"/>
</dbReference>
<dbReference type="PIRSF" id="PIRSF037495">
    <property type="entry name" value="Opine_OX_OoxA/HcnB"/>
    <property type="match status" value="1"/>
</dbReference>
<dbReference type="Pfam" id="PF13510">
    <property type="entry name" value="Fer2_4"/>
    <property type="match status" value="1"/>
</dbReference>
<dbReference type="InterPro" id="IPR036188">
    <property type="entry name" value="FAD/NAD-bd_sf"/>
</dbReference>
<protein>
    <submittedName>
        <fullName evidence="4">NAD(P)/FAD-dependent oxidoreductase</fullName>
    </submittedName>
</protein>
<feature type="domain" description="FAD/NAD(P)-binding" evidence="3">
    <location>
        <begin position="88"/>
        <end position="395"/>
    </location>
</feature>
<dbReference type="PRINTS" id="PR00469">
    <property type="entry name" value="PNDRDTASEII"/>
</dbReference>
<organism evidence="4 5">
    <name type="scientific">Luedemannella flava</name>
    <dbReference type="NCBI Taxonomy" id="349316"/>
    <lineage>
        <taxon>Bacteria</taxon>
        <taxon>Bacillati</taxon>
        <taxon>Actinomycetota</taxon>
        <taxon>Actinomycetes</taxon>
        <taxon>Micromonosporales</taxon>
        <taxon>Micromonosporaceae</taxon>
        <taxon>Luedemannella</taxon>
    </lineage>
</organism>
<dbReference type="InterPro" id="IPR036010">
    <property type="entry name" value="2Fe-2S_ferredoxin-like_sf"/>
</dbReference>
<name>A0ABP4XQ25_9ACTN</name>
<dbReference type="InterPro" id="IPR051691">
    <property type="entry name" value="Metab_Enz_Cyan_OpOx_G3PDH"/>
</dbReference>
<dbReference type="Gene3D" id="3.50.50.60">
    <property type="entry name" value="FAD/NAD(P)-binding domain"/>
    <property type="match status" value="2"/>
</dbReference>
<dbReference type="PANTHER" id="PTHR42949">
    <property type="entry name" value="ANAEROBIC GLYCEROL-3-PHOSPHATE DEHYDROGENASE SUBUNIT B"/>
    <property type="match status" value="1"/>
</dbReference>
<dbReference type="EMBL" id="BAAALT010000016">
    <property type="protein sequence ID" value="GAA1789150.1"/>
    <property type="molecule type" value="Genomic_DNA"/>
</dbReference>
<comment type="caution">
    <text evidence="4">The sequence shown here is derived from an EMBL/GenBank/DDBJ whole genome shotgun (WGS) entry which is preliminary data.</text>
</comment>
<evidence type="ECO:0000313" key="5">
    <source>
        <dbReference type="Proteomes" id="UP001500218"/>
    </source>
</evidence>
<evidence type="ECO:0000313" key="4">
    <source>
        <dbReference type="EMBL" id="GAA1789150.1"/>
    </source>
</evidence>